<sequence length="200" mass="22500">MFSTQLGSSLNKNQIKRSSYVTVMPFTNQVIFSSRELRPPEKLEMANLLSDEPTTTSIMPKNIFRFLVRLSPSKQISISLDLYSRGLRRERSPRHEARAEEMKLPPTLPSPAFQAALIETQAEPTEVNSETLGEKSEVVKDTIEEQNFMLSDDGMDLDVVPNNKLSVENDEEFGEDFQNLSADEEEVSLQKDGVASLDEG</sequence>
<proteinExistence type="predicted"/>
<evidence type="ECO:0000313" key="2">
    <source>
        <dbReference type="EMBL" id="KAF3594300.1"/>
    </source>
</evidence>
<organism evidence="2 3">
    <name type="scientific">Brassica cretica</name>
    <name type="common">Mustard</name>
    <dbReference type="NCBI Taxonomy" id="69181"/>
    <lineage>
        <taxon>Eukaryota</taxon>
        <taxon>Viridiplantae</taxon>
        <taxon>Streptophyta</taxon>
        <taxon>Embryophyta</taxon>
        <taxon>Tracheophyta</taxon>
        <taxon>Spermatophyta</taxon>
        <taxon>Magnoliopsida</taxon>
        <taxon>eudicotyledons</taxon>
        <taxon>Gunneridae</taxon>
        <taxon>Pentapetalae</taxon>
        <taxon>rosids</taxon>
        <taxon>malvids</taxon>
        <taxon>Brassicales</taxon>
        <taxon>Brassicaceae</taxon>
        <taxon>Brassiceae</taxon>
        <taxon>Brassica</taxon>
    </lineage>
</organism>
<keyword evidence="3" id="KW-1185">Reference proteome</keyword>
<evidence type="ECO:0000313" key="3">
    <source>
        <dbReference type="Proteomes" id="UP000266723"/>
    </source>
</evidence>
<comment type="caution">
    <text evidence="2">The sequence shown here is derived from an EMBL/GenBank/DDBJ whole genome shotgun (WGS) entry which is preliminary data.</text>
</comment>
<reference evidence="2 3" key="1">
    <citation type="journal article" date="2020" name="BMC Genomics">
        <title>Intraspecific diversification of the crop wild relative Brassica cretica Lam. using demographic model selection.</title>
        <authorList>
            <person name="Kioukis A."/>
            <person name="Michalopoulou V.A."/>
            <person name="Briers L."/>
            <person name="Pirintsos S."/>
            <person name="Studholme D.J."/>
            <person name="Pavlidis P."/>
            <person name="Sarris P.F."/>
        </authorList>
    </citation>
    <scope>NUCLEOTIDE SEQUENCE [LARGE SCALE GENOMIC DNA]</scope>
    <source>
        <strain evidence="3">cv. PFS-1207/04</strain>
    </source>
</reference>
<dbReference type="EMBL" id="QGKV02000299">
    <property type="protein sequence ID" value="KAF3594300.1"/>
    <property type="molecule type" value="Genomic_DNA"/>
</dbReference>
<dbReference type="Proteomes" id="UP000266723">
    <property type="component" value="Unassembled WGS sequence"/>
</dbReference>
<accession>A0ABQ7ECK7</accession>
<name>A0ABQ7ECK7_BRACR</name>
<evidence type="ECO:0000256" key="1">
    <source>
        <dbReference type="SAM" id="MobiDB-lite"/>
    </source>
</evidence>
<feature type="region of interest" description="Disordered" evidence="1">
    <location>
        <begin position="179"/>
        <end position="200"/>
    </location>
</feature>
<gene>
    <name evidence="2" type="ORF">DY000_02024451</name>
</gene>
<protein>
    <submittedName>
        <fullName evidence="2">Uncharacterized protein</fullName>
    </submittedName>
</protein>